<dbReference type="PROSITE" id="PS51294">
    <property type="entry name" value="HTH_MYB"/>
    <property type="match status" value="2"/>
</dbReference>
<evidence type="ECO:0000259" key="2">
    <source>
        <dbReference type="PROSITE" id="PS51294"/>
    </source>
</evidence>
<feature type="domain" description="HTH myb-type" evidence="2">
    <location>
        <begin position="58"/>
        <end position="112"/>
    </location>
</feature>
<dbReference type="SMART" id="SM00717">
    <property type="entry name" value="SANT"/>
    <property type="match status" value="2"/>
</dbReference>
<evidence type="ECO:0000313" key="4">
    <source>
        <dbReference type="Proteomes" id="UP001470230"/>
    </source>
</evidence>
<dbReference type="EMBL" id="JAPFFF010000072">
    <property type="protein sequence ID" value="KAK8835950.1"/>
    <property type="molecule type" value="Genomic_DNA"/>
</dbReference>
<organism evidence="3 4">
    <name type="scientific">Tritrichomonas musculus</name>
    <dbReference type="NCBI Taxonomy" id="1915356"/>
    <lineage>
        <taxon>Eukaryota</taxon>
        <taxon>Metamonada</taxon>
        <taxon>Parabasalia</taxon>
        <taxon>Tritrichomonadida</taxon>
        <taxon>Tritrichomonadidae</taxon>
        <taxon>Tritrichomonas</taxon>
    </lineage>
</organism>
<dbReference type="InterPro" id="IPR009057">
    <property type="entry name" value="Homeodomain-like_sf"/>
</dbReference>
<dbReference type="Gene3D" id="1.10.10.60">
    <property type="entry name" value="Homeodomain-like"/>
    <property type="match status" value="2"/>
</dbReference>
<evidence type="ECO:0000259" key="1">
    <source>
        <dbReference type="PROSITE" id="PS50090"/>
    </source>
</evidence>
<accession>A0ABR2GPS4</accession>
<keyword evidence="4" id="KW-1185">Reference proteome</keyword>
<dbReference type="InterPro" id="IPR017930">
    <property type="entry name" value="Myb_dom"/>
</dbReference>
<dbReference type="PROSITE" id="PS50090">
    <property type="entry name" value="MYB_LIKE"/>
    <property type="match status" value="2"/>
</dbReference>
<comment type="caution">
    <text evidence="3">The sequence shown here is derived from an EMBL/GenBank/DDBJ whole genome shotgun (WGS) entry which is preliminary data.</text>
</comment>
<dbReference type="SUPFAM" id="SSF46689">
    <property type="entry name" value="Homeodomain-like"/>
    <property type="match status" value="1"/>
</dbReference>
<protein>
    <recommendedName>
        <fullName evidence="5">Myb-like DNA-binding domain containing protein</fullName>
    </recommendedName>
</protein>
<evidence type="ECO:0008006" key="5">
    <source>
        <dbReference type="Google" id="ProtNLM"/>
    </source>
</evidence>
<dbReference type="Pfam" id="PF13921">
    <property type="entry name" value="Myb_DNA-bind_6"/>
    <property type="match status" value="1"/>
</dbReference>
<dbReference type="CDD" id="cd00167">
    <property type="entry name" value="SANT"/>
    <property type="match status" value="2"/>
</dbReference>
<name>A0ABR2GPS4_9EUKA</name>
<feature type="domain" description="Myb-like" evidence="1">
    <location>
        <begin position="58"/>
        <end position="108"/>
    </location>
</feature>
<dbReference type="Proteomes" id="UP001470230">
    <property type="component" value="Unassembled WGS sequence"/>
</dbReference>
<dbReference type="PANTHER" id="PTHR45614">
    <property type="entry name" value="MYB PROTEIN-RELATED"/>
    <property type="match status" value="1"/>
</dbReference>
<dbReference type="PANTHER" id="PTHR45614:SF69">
    <property type="entry name" value="CHROMOSOME UNDETERMINED SCAFFOLD_38, WHOLE GENOME SHOTGUN SEQUENCE"/>
    <property type="match status" value="1"/>
</dbReference>
<sequence>MYQTMQKFNHKQKFTKTEDAQLIKLVKKYGVPNWEEVSRHMKRRNARQCRERYNNYLNDNFKKGSWTESEDKLIISLYRQIGPHWLNISKSLPGRSGNDIKNRWHKTLSKKIDQYDGIPSVAECANIEPPRKVECTNITSNENVSFPENGKRILKSEIENQSYTKSSQIRNGSVIRLFEFYETTGRQWNMFPNEEEKKLRFDHI</sequence>
<feature type="domain" description="Myb-like" evidence="1">
    <location>
        <begin position="11"/>
        <end position="57"/>
    </location>
</feature>
<evidence type="ECO:0000313" key="3">
    <source>
        <dbReference type="EMBL" id="KAK8835950.1"/>
    </source>
</evidence>
<dbReference type="InterPro" id="IPR050560">
    <property type="entry name" value="MYB_TF"/>
</dbReference>
<reference evidence="3 4" key="1">
    <citation type="submission" date="2024-04" db="EMBL/GenBank/DDBJ databases">
        <title>Tritrichomonas musculus Genome.</title>
        <authorList>
            <person name="Alves-Ferreira E."/>
            <person name="Grigg M."/>
            <person name="Lorenzi H."/>
            <person name="Galac M."/>
        </authorList>
    </citation>
    <scope>NUCLEOTIDE SEQUENCE [LARGE SCALE GENOMIC DNA]</scope>
    <source>
        <strain evidence="3 4">EAF2021</strain>
    </source>
</reference>
<proteinExistence type="predicted"/>
<gene>
    <name evidence="3" type="ORF">M9Y10_040333</name>
</gene>
<feature type="domain" description="HTH myb-type" evidence="2">
    <location>
        <begin position="11"/>
        <end position="57"/>
    </location>
</feature>
<dbReference type="InterPro" id="IPR001005">
    <property type="entry name" value="SANT/Myb"/>
</dbReference>